<accession>A0A8J6ZL52</accession>
<dbReference type="AlphaFoldDB" id="A0A8J6ZL52"/>
<name>A0A8J6ZL52_DESMC</name>
<dbReference type="PANTHER" id="PTHR23020">
    <property type="entry name" value="UNCHARACTERIZED NUCLEAR HORMONE RECEPTOR-RELATED"/>
    <property type="match status" value="1"/>
</dbReference>
<organism evidence="1 2">
    <name type="scientific">Desmonostoc muscorum LEGE 12446</name>
    <dbReference type="NCBI Taxonomy" id="1828758"/>
    <lineage>
        <taxon>Bacteria</taxon>
        <taxon>Bacillati</taxon>
        <taxon>Cyanobacteriota</taxon>
        <taxon>Cyanophyceae</taxon>
        <taxon>Nostocales</taxon>
        <taxon>Nostocaceae</taxon>
        <taxon>Desmonostoc</taxon>
    </lineage>
</organism>
<dbReference type="Proteomes" id="UP000622533">
    <property type="component" value="Unassembled WGS sequence"/>
</dbReference>
<comment type="caution">
    <text evidence="1">The sequence shown here is derived from an EMBL/GenBank/DDBJ whole genome shotgun (WGS) entry which is preliminary data.</text>
</comment>
<sequence length="366" mass="41838">MNDKVITDISQITLDWLNSVLIDSKALVTGRVEDFALAKLAEGIALSGSANARIAKIQLQYKLGTTGTLPTSLFLKMCAGNDSIFGASEVNYYTRDYIHLTNPPFPTCYHAGYAENPRRYHILLEDLSASHRPNWQVKPTLAYGCAVAQALATLHAHFWGTEKLETIGASIPTEMEIERYVNHVQPGLLPMLEEVSTEIDGSWSSALMDVFQYHPAKMIERTKNLSGFTLIHGDVNPGNILSPLNKTGKTYLIDRQPFDWSLTTWLGVSDIAYMMVHWWDSDFRRQWEIPVLRKYHASLIYDGVSDYAWEQLINDYKLTAVQSLYVATQWCVLEEDRRKMKWVWFPQLQKSMTAFFDLNCSELWTY</sequence>
<dbReference type="InterPro" id="IPR011009">
    <property type="entry name" value="Kinase-like_dom_sf"/>
</dbReference>
<evidence type="ECO:0000313" key="2">
    <source>
        <dbReference type="Proteomes" id="UP000622533"/>
    </source>
</evidence>
<evidence type="ECO:0000313" key="1">
    <source>
        <dbReference type="EMBL" id="MBE9023244.1"/>
    </source>
</evidence>
<dbReference type="Pfam" id="PF02958">
    <property type="entry name" value="EcKL"/>
    <property type="match status" value="1"/>
</dbReference>
<dbReference type="InterPro" id="IPR052961">
    <property type="entry name" value="Oxido-Kinase-like_Enzymes"/>
</dbReference>
<dbReference type="SUPFAM" id="SSF56112">
    <property type="entry name" value="Protein kinase-like (PK-like)"/>
    <property type="match status" value="1"/>
</dbReference>
<gene>
    <name evidence="1" type="ORF">IQ276_12650</name>
</gene>
<dbReference type="EMBL" id="JADEXS010000143">
    <property type="protein sequence ID" value="MBE9023244.1"/>
    <property type="molecule type" value="Genomic_DNA"/>
</dbReference>
<proteinExistence type="predicted"/>
<dbReference type="Gene3D" id="3.90.1200.10">
    <property type="match status" value="1"/>
</dbReference>
<reference evidence="1" key="1">
    <citation type="submission" date="2020-10" db="EMBL/GenBank/DDBJ databases">
        <authorList>
            <person name="Castelo-Branco R."/>
            <person name="Eusebio N."/>
            <person name="Adriana R."/>
            <person name="Vieira A."/>
            <person name="Brugerolle De Fraissinette N."/>
            <person name="Rezende De Castro R."/>
            <person name="Schneider M.P."/>
            <person name="Vasconcelos V."/>
            <person name="Leao P.N."/>
        </authorList>
    </citation>
    <scope>NUCLEOTIDE SEQUENCE</scope>
    <source>
        <strain evidence="1">LEGE 12446</strain>
    </source>
</reference>
<dbReference type="RefSeq" id="WP_193916768.1">
    <property type="nucleotide sequence ID" value="NZ_JADEXS020000001.1"/>
</dbReference>
<dbReference type="PANTHER" id="PTHR23020:SF41">
    <property type="entry name" value="AMINOGLYCOSIDE PHOSPHOTRANSFERASE DOMAIN-CONTAINING PROTEIN"/>
    <property type="match status" value="1"/>
</dbReference>
<protein>
    <submittedName>
        <fullName evidence="1">Phosphotransferase</fullName>
    </submittedName>
</protein>
<dbReference type="InterPro" id="IPR004119">
    <property type="entry name" value="EcKL"/>
</dbReference>
<keyword evidence="2" id="KW-1185">Reference proteome</keyword>